<dbReference type="FunFam" id="3.40.50.300:FF:000665">
    <property type="entry name" value="ABC transporter A family member 2"/>
    <property type="match status" value="1"/>
</dbReference>
<keyword evidence="14" id="KW-1185">Reference proteome</keyword>
<feature type="transmembrane region" description="Helical" evidence="11">
    <location>
        <begin position="520"/>
        <end position="545"/>
    </location>
</feature>
<feature type="transmembrane region" description="Helical" evidence="11">
    <location>
        <begin position="566"/>
        <end position="591"/>
    </location>
</feature>
<dbReference type="AlphaFoldDB" id="A0A1Y1XE79"/>
<evidence type="ECO:0000256" key="4">
    <source>
        <dbReference type="ARBA" id="ARBA00022692"/>
    </source>
</evidence>
<keyword evidence="5" id="KW-0677">Repeat</keyword>
<evidence type="ECO:0000256" key="3">
    <source>
        <dbReference type="ARBA" id="ARBA00022448"/>
    </source>
</evidence>
<dbReference type="SMART" id="SM00382">
    <property type="entry name" value="AAA"/>
    <property type="match status" value="1"/>
</dbReference>
<evidence type="ECO:0000256" key="8">
    <source>
        <dbReference type="ARBA" id="ARBA00022989"/>
    </source>
</evidence>
<keyword evidence="3" id="KW-0813">Transport</keyword>
<dbReference type="GO" id="GO:0140359">
    <property type="term" value="F:ABC-type transporter activity"/>
    <property type="evidence" value="ECO:0007669"/>
    <property type="project" value="InterPro"/>
</dbReference>
<accession>A0A1Y1XE79</accession>
<evidence type="ECO:0000256" key="5">
    <source>
        <dbReference type="ARBA" id="ARBA00022737"/>
    </source>
</evidence>
<feature type="transmembrane region" description="Helical" evidence="11">
    <location>
        <begin position="661"/>
        <end position="681"/>
    </location>
</feature>
<dbReference type="GO" id="GO:0005524">
    <property type="term" value="F:ATP binding"/>
    <property type="evidence" value="ECO:0007669"/>
    <property type="project" value="UniProtKB-KW"/>
</dbReference>
<dbReference type="GO" id="GO:0016887">
    <property type="term" value="F:ATP hydrolysis activity"/>
    <property type="evidence" value="ECO:0007669"/>
    <property type="project" value="InterPro"/>
</dbReference>
<keyword evidence="4 11" id="KW-0812">Transmembrane</keyword>
<evidence type="ECO:0000256" key="10">
    <source>
        <dbReference type="SAM" id="MobiDB-lite"/>
    </source>
</evidence>
<dbReference type="InterPro" id="IPR026082">
    <property type="entry name" value="ABCA"/>
</dbReference>
<dbReference type="InterPro" id="IPR017871">
    <property type="entry name" value="ABC_transporter-like_CS"/>
</dbReference>
<dbReference type="InterPro" id="IPR003593">
    <property type="entry name" value="AAA+_ATPase"/>
</dbReference>
<keyword evidence="8 11" id="KW-1133">Transmembrane helix</keyword>
<evidence type="ECO:0000256" key="11">
    <source>
        <dbReference type="SAM" id="Phobius"/>
    </source>
</evidence>
<feature type="transmembrane region" description="Helical" evidence="11">
    <location>
        <begin position="115"/>
        <end position="140"/>
    </location>
</feature>
<comment type="caution">
    <text evidence="13">The sequence shown here is derived from an EMBL/GenBank/DDBJ whole genome shotgun (WGS) entry which is preliminary data.</text>
</comment>
<dbReference type="PROSITE" id="PS50893">
    <property type="entry name" value="ABC_TRANSPORTER_2"/>
    <property type="match status" value="1"/>
</dbReference>
<reference evidence="13 14" key="2">
    <citation type="submission" date="2016-08" db="EMBL/GenBank/DDBJ databases">
        <title>Pervasive Adenine N6-methylation of Active Genes in Fungi.</title>
        <authorList>
            <consortium name="DOE Joint Genome Institute"/>
            <person name="Mondo S.J."/>
            <person name="Dannebaum R.O."/>
            <person name="Kuo R.C."/>
            <person name="Labutti K."/>
            <person name="Haridas S."/>
            <person name="Kuo A."/>
            <person name="Salamov A."/>
            <person name="Ahrendt S.R."/>
            <person name="Lipzen A."/>
            <person name="Sullivan W."/>
            <person name="Andreopoulos W.B."/>
            <person name="Clum A."/>
            <person name="Lindquist E."/>
            <person name="Daum C."/>
            <person name="Ramamoorthy G.K."/>
            <person name="Gryganskyi A."/>
            <person name="Culley D."/>
            <person name="Magnuson J.K."/>
            <person name="James T.Y."/>
            <person name="O'Malley M.A."/>
            <person name="Stajich J.E."/>
            <person name="Spatafora J.W."/>
            <person name="Visel A."/>
            <person name="Grigoriev I.V."/>
        </authorList>
    </citation>
    <scope>NUCLEOTIDE SEQUENCE [LARGE SCALE GENOMIC DNA]</scope>
    <source>
        <strain evidence="13 14">S4</strain>
    </source>
</reference>
<dbReference type="Proteomes" id="UP000193944">
    <property type="component" value="Unassembled WGS sequence"/>
</dbReference>
<dbReference type="InterPro" id="IPR003439">
    <property type="entry name" value="ABC_transporter-like_ATP-bd"/>
</dbReference>
<dbReference type="InterPro" id="IPR013525">
    <property type="entry name" value="ABC2_TM"/>
</dbReference>
<dbReference type="SUPFAM" id="SSF52540">
    <property type="entry name" value="P-loop containing nucleoside triphosphate hydrolases"/>
    <property type="match status" value="1"/>
</dbReference>
<feature type="transmembrane region" description="Helical" evidence="11">
    <location>
        <begin position="702"/>
        <end position="722"/>
    </location>
</feature>
<evidence type="ECO:0000256" key="6">
    <source>
        <dbReference type="ARBA" id="ARBA00022741"/>
    </source>
</evidence>
<dbReference type="InterPro" id="IPR027417">
    <property type="entry name" value="P-loop_NTPase"/>
</dbReference>
<protein>
    <recommendedName>
        <fullName evidence="12">ABC transporter domain-containing protein</fullName>
    </recommendedName>
</protein>
<dbReference type="EMBL" id="MCFG01000059">
    <property type="protein sequence ID" value="ORX84081.1"/>
    <property type="molecule type" value="Genomic_DNA"/>
</dbReference>
<dbReference type="CDD" id="cd03263">
    <property type="entry name" value="ABC_subfamily_A"/>
    <property type="match status" value="1"/>
</dbReference>
<evidence type="ECO:0000256" key="1">
    <source>
        <dbReference type="ARBA" id="ARBA00004141"/>
    </source>
</evidence>
<keyword evidence="9 11" id="KW-0472">Membrane</keyword>
<feature type="transmembrane region" description="Helical" evidence="11">
    <location>
        <begin position="634"/>
        <end position="655"/>
    </location>
</feature>
<evidence type="ECO:0000313" key="14">
    <source>
        <dbReference type="Proteomes" id="UP000193944"/>
    </source>
</evidence>
<dbReference type="GO" id="GO:0005319">
    <property type="term" value="F:lipid transporter activity"/>
    <property type="evidence" value="ECO:0007669"/>
    <property type="project" value="TreeGrafter"/>
</dbReference>
<evidence type="ECO:0000256" key="9">
    <source>
        <dbReference type="ARBA" id="ARBA00023136"/>
    </source>
</evidence>
<dbReference type="GO" id="GO:0016020">
    <property type="term" value="C:membrane"/>
    <property type="evidence" value="ECO:0007669"/>
    <property type="project" value="UniProtKB-SubCell"/>
</dbReference>
<dbReference type="Pfam" id="PF12698">
    <property type="entry name" value="ABC2_membrane_3"/>
    <property type="match status" value="1"/>
</dbReference>
<dbReference type="STRING" id="1754192.A0A1Y1XE79"/>
<dbReference type="OrthoDB" id="8061355at2759"/>
<comment type="subcellular location">
    <subcellularLocation>
        <location evidence="1">Membrane</location>
        <topology evidence="1">Multi-pass membrane protein</topology>
    </subcellularLocation>
</comment>
<feature type="region of interest" description="Disordered" evidence="10">
    <location>
        <begin position="1"/>
        <end position="31"/>
    </location>
</feature>
<sequence length="1121" mass="128202">MDDNTNKNDNNKNDNNKNDNNKNEKIENDKKEEFGISNKEIAHDGVLRSNSVNINENNIISVKNISDKDVVELQRIKSNISRTSTKNSLPPPERRKNYQVRAMIRKTLAYQKRQMGTNICCVGACPTMMIIIAFLLSLLVEHLLKDLIKTEKYEYCTKEFNGDFVLPNSEPQYKKDEPDVHICHYSKGSGSSNQSPCSNWFGTNDYFESYPYDILPDNYDSNINRDTLFMPPLDKSGNYQYMINMMLSLTQTGKAIKMNYFNNHNKRASDYLSQLRKGANLSYIINNMLRPWGFIAINKNNSTEKALIGERNEGPSNITIAEINSDKHTLSNKGYLDYTFTRYFLNLDELKSETPSLTFERVPYFEILEVEDDKEIDDLLAKRIRIINKMLSNTTFDDYTKEDKEEIDFSIFQSTEKAIEKSVDYMPYGVVYFENLEEEKLKYDIMIYIGENAKLTKMYSCTACTVSPYVVFPGRGKRLLYFITELTNSIIKKVSNNKYTITQGLRSFPEKYTSGLPIDLASLIGIILFPWGVSFLLPIFIIGLVKEKEERFLVMMNMNGMKSITYYVTVYITNLILSVISMIFFNIAGIICGMNMFVKTSLLVMTIVFIIWANVQVIMSFVLSFFFKRNGTALISSFLIVLLSIVFSLGLSEIFESTYAYFIWPPFAFYFILSKFSTLAVSNIDPAYQLHNFIPGDRVFNATMYLIVDSFILIILAVYFNAVIPQEFGSHQPWHLNIVERIKKLLNKNNEIDIENVEDITVKNPFYTEEEANDAKTLEDDDVRTERNRILSGKYDHNSPLIIKNIRKEYAPRVKGGKPHVAVHSVTFAVEEGVVFGLLGPNGAGKTTLIHSLIGVYTPTNGYAKLAGYNIKTDMDQVYKRIGICPQHDILWNDLTVLEHLLFYARLKGIPKDQEYAAVQESMESVGLENFKDNLVNGLSGGEKRRLSIAIALVGDPKLVFLDEPTTGLDPDIRRLIWGILNEISHNRTIIITTHSMEEAEVLCHRIGIMSHGTLRCCATQLRLKELYGSGFKLSYSNDPKNYKELKEFIINIIPKDHKVVRDLTSTSIYEFIPTQGLISKLFELLEENKEKYGIIDWGISQSSLEEVFLSIISDDDADAS</sequence>
<reference evidence="13 14" key="1">
    <citation type="submission" date="2016-08" db="EMBL/GenBank/DDBJ databases">
        <title>A Parts List for Fungal Cellulosomes Revealed by Comparative Genomics.</title>
        <authorList>
            <consortium name="DOE Joint Genome Institute"/>
            <person name="Haitjema C.H."/>
            <person name="Gilmore S.P."/>
            <person name="Henske J.K."/>
            <person name="Solomon K.V."/>
            <person name="De Groot R."/>
            <person name="Kuo A."/>
            <person name="Mondo S.J."/>
            <person name="Salamov A.A."/>
            <person name="Labutti K."/>
            <person name="Zhao Z."/>
            <person name="Chiniquy J."/>
            <person name="Barry K."/>
            <person name="Brewer H.M."/>
            <person name="Purvine S.O."/>
            <person name="Wright A.T."/>
            <person name="Boxma B."/>
            <person name="Van Alen T."/>
            <person name="Hackstein J.H."/>
            <person name="Baker S.E."/>
            <person name="Grigoriev I.V."/>
            <person name="O'Malley M.A."/>
        </authorList>
    </citation>
    <scope>NUCLEOTIDE SEQUENCE [LARGE SCALE GENOMIC DNA]</scope>
    <source>
        <strain evidence="13 14">S4</strain>
    </source>
</reference>
<feature type="domain" description="ABC transporter" evidence="12">
    <location>
        <begin position="801"/>
        <end position="1037"/>
    </location>
</feature>
<dbReference type="Pfam" id="PF00005">
    <property type="entry name" value="ABC_tran"/>
    <property type="match status" value="1"/>
</dbReference>
<proteinExistence type="inferred from homology"/>
<evidence type="ECO:0000256" key="2">
    <source>
        <dbReference type="ARBA" id="ARBA00008869"/>
    </source>
</evidence>
<dbReference type="PANTHER" id="PTHR19229:SF36">
    <property type="entry name" value="ATP-BINDING CASSETTE SUB-FAMILY A MEMBER 2"/>
    <property type="match status" value="1"/>
</dbReference>
<dbReference type="PROSITE" id="PS00211">
    <property type="entry name" value="ABC_TRANSPORTER_1"/>
    <property type="match status" value="1"/>
</dbReference>
<evidence type="ECO:0000256" key="7">
    <source>
        <dbReference type="ARBA" id="ARBA00022840"/>
    </source>
</evidence>
<organism evidence="13 14">
    <name type="scientific">Anaeromyces robustus</name>
    <dbReference type="NCBI Taxonomy" id="1754192"/>
    <lineage>
        <taxon>Eukaryota</taxon>
        <taxon>Fungi</taxon>
        <taxon>Fungi incertae sedis</taxon>
        <taxon>Chytridiomycota</taxon>
        <taxon>Chytridiomycota incertae sedis</taxon>
        <taxon>Neocallimastigomycetes</taxon>
        <taxon>Neocallimastigales</taxon>
        <taxon>Neocallimastigaceae</taxon>
        <taxon>Anaeromyces</taxon>
    </lineage>
</organism>
<name>A0A1Y1XE79_9FUNG</name>
<keyword evidence="6" id="KW-0547">Nucleotide-binding</keyword>
<evidence type="ECO:0000313" key="13">
    <source>
        <dbReference type="EMBL" id="ORX84081.1"/>
    </source>
</evidence>
<feature type="transmembrane region" description="Helical" evidence="11">
    <location>
        <begin position="603"/>
        <end position="627"/>
    </location>
</feature>
<gene>
    <name evidence="13" type="ORF">BCR32DRAFT_266561</name>
</gene>
<evidence type="ECO:0000259" key="12">
    <source>
        <dbReference type="PROSITE" id="PS50893"/>
    </source>
</evidence>
<comment type="similarity">
    <text evidence="2">Belongs to the ABC transporter superfamily. ABCA family.</text>
</comment>
<dbReference type="Gene3D" id="3.40.50.300">
    <property type="entry name" value="P-loop containing nucleotide triphosphate hydrolases"/>
    <property type="match status" value="1"/>
</dbReference>
<keyword evidence="7" id="KW-0067">ATP-binding</keyword>
<dbReference type="PANTHER" id="PTHR19229">
    <property type="entry name" value="ATP-BINDING CASSETTE TRANSPORTER SUBFAMILY A ABCA"/>
    <property type="match status" value="1"/>
</dbReference>